<dbReference type="RefSeq" id="XP_008871985.1">
    <property type="nucleotide sequence ID" value="XM_008873763.1"/>
</dbReference>
<protein>
    <submittedName>
        <fullName evidence="1">Uncharacterized protein</fullName>
    </submittedName>
</protein>
<dbReference type="AlphaFoldDB" id="A0A024TZQ4"/>
<dbReference type="EMBL" id="KI913967">
    <property type="protein sequence ID" value="ETV99430.1"/>
    <property type="molecule type" value="Genomic_DNA"/>
</dbReference>
<dbReference type="EMBL" id="KI913967">
    <property type="protein sequence ID" value="ETV99429.1"/>
    <property type="molecule type" value="Genomic_DNA"/>
</dbReference>
<dbReference type="GeneID" id="20085172"/>
<evidence type="ECO:0000313" key="1">
    <source>
        <dbReference type="EMBL" id="ETV99429.1"/>
    </source>
</evidence>
<organism evidence="1">
    <name type="scientific">Aphanomyces invadans</name>
    <dbReference type="NCBI Taxonomy" id="157072"/>
    <lineage>
        <taxon>Eukaryota</taxon>
        <taxon>Sar</taxon>
        <taxon>Stramenopiles</taxon>
        <taxon>Oomycota</taxon>
        <taxon>Saprolegniomycetes</taxon>
        <taxon>Saprolegniales</taxon>
        <taxon>Verrucalvaceae</taxon>
        <taxon>Aphanomyces</taxon>
    </lineage>
</organism>
<gene>
    <name evidence="1" type="ORF">H310_08122</name>
</gene>
<sequence length="127" mass="14460">MRPFWTCTRGWDPAEPTRSKSGRIWLPSFLVPSWYRMVLTVTTALCPATVLSLYRSTSTSGRGHLVKERHSRSRDSTIVGTCYKRCERTMRHDATNRHVAATNLRDVLYRRDDGQWKDSAVSGGASL</sequence>
<name>A0A024TZQ4_9STRA</name>
<dbReference type="VEuPathDB" id="FungiDB:H310_08122"/>
<proteinExistence type="predicted"/>
<reference evidence="1" key="1">
    <citation type="submission" date="2013-12" db="EMBL/GenBank/DDBJ databases">
        <title>The Genome Sequence of Aphanomyces invadans NJM9701.</title>
        <authorList>
            <consortium name="The Broad Institute Genomics Platform"/>
            <person name="Russ C."/>
            <person name="Tyler B."/>
            <person name="van West P."/>
            <person name="Dieguez-Uribeondo J."/>
            <person name="Young S.K."/>
            <person name="Zeng Q."/>
            <person name="Gargeya S."/>
            <person name="Fitzgerald M."/>
            <person name="Abouelleil A."/>
            <person name="Alvarado L."/>
            <person name="Chapman S.B."/>
            <person name="Gainer-Dewar J."/>
            <person name="Goldberg J."/>
            <person name="Griggs A."/>
            <person name="Gujja S."/>
            <person name="Hansen M."/>
            <person name="Howarth C."/>
            <person name="Imamovic A."/>
            <person name="Ireland A."/>
            <person name="Larimer J."/>
            <person name="McCowan C."/>
            <person name="Murphy C."/>
            <person name="Pearson M."/>
            <person name="Poon T.W."/>
            <person name="Priest M."/>
            <person name="Roberts A."/>
            <person name="Saif S."/>
            <person name="Shea T."/>
            <person name="Sykes S."/>
            <person name="Wortman J."/>
            <person name="Nusbaum C."/>
            <person name="Birren B."/>
        </authorList>
    </citation>
    <scope>NUCLEOTIDE SEQUENCE [LARGE SCALE GENOMIC DNA]</scope>
    <source>
        <strain evidence="1">NJM9701</strain>
    </source>
</reference>
<dbReference type="RefSeq" id="XP_008871986.1">
    <property type="nucleotide sequence ID" value="XM_008873764.1"/>
</dbReference>
<accession>A0A024TZQ4</accession>